<feature type="compositionally biased region" description="Low complexity" evidence="9">
    <location>
        <begin position="449"/>
        <end position="463"/>
    </location>
</feature>
<name>A0AAJ7SNK0_PETMA</name>
<keyword evidence="7" id="KW-0072">Autophagy</keyword>
<proteinExistence type="inferred from homology"/>
<feature type="compositionally biased region" description="Basic and acidic residues" evidence="9">
    <location>
        <begin position="225"/>
        <end position="234"/>
    </location>
</feature>
<feature type="region of interest" description="Disordered" evidence="9">
    <location>
        <begin position="223"/>
        <end position="243"/>
    </location>
</feature>
<comment type="subcellular location">
    <subcellularLocation>
        <location evidence="1">Endoplasmic reticulum membrane</location>
        <topology evidence="1">Multi-pass membrane protein</topology>
    </subcellularLocation>
</comment>
<feature type="compositionally biased region" description="Polar residues" evidence="9">
    <location>
        <begin position="464"/>
        <end position="476"/>
    </location>
</feature>
<feature type="region of interest" description="Disordered" evidence="9">
    <location>
        <begin position="530"/>
        <end position="572"/>
    </location>
</feature>
<dbReference type="PANTHER" id="PTHR28659:SF2">
    <property type="entry name" value="RETICULON-LIKE PROTEIN"/>
    <property type="match status" value="1"/>
</dbReference>
<dbReference type="Proteomes" id="UP001318040">
    <property type="component" value="Chromosome 4"/>
</dbReference>
<dbReference type="AlphaFoldDB" id="A0AAJ7SNK0"/>
<evidence type="ECO:0000256" key="3">
    <source>
        <dbReference type="ARBA" id="ARBA00022553"/>
    </source>
</evidence>
<evidence type="ECO:0000256" key="8">
    <source>
        <dbReference type="ARBA" id="ARBA00023136"/>
    </source>
</evidence>
<evidence type="ECO:0000256" key="1">
    <source>
        <dbReference type="ARBA" id="ARBA00004477"/>
    </source>
</evidence>
<keyword evidence="8 10" id="KW-0472">Membrane</keyword>
<organism evidence="12 13">
    <name type="scientific">Petromyzon marinus</name>
    <name type="common">Sea lamprey</name>
    <dbReference type="NCBI Taxonomy" id="7757"/>
    <lineage>
        <taxon>Eukaryota</taxon>
        <taxon>Metazoa</taxon>
        <taxon>Chordata</taxon>
        <taxon>Craniata</taxon>
        <taxon>Vertebrata</taxon>
        <taxon>Cyclostomata</taxon>
        <taxon>Hyperoartia</taxon>
        <taxon>Petromyzontiformes</taxon>
        <taxon>Petromyzontidae</taxon>
        <taxon>Petromyzon</taxon>
    </lineage>
</organism>
<feature type="transmembrane region" description="Helical" evidence="10">
    <location>
        <begin position="173"/>
        <end position="195"/>
    </location>
</feature>
<feature type="region of interest" description="Disordered" evidence="9">
    <location>
        <begin position="449"/>
        <end position="490"/>
    </location>
</feature>
<feature type="transmembrane region" description="Helical" evidence="10">
    <location>
        <begin position="68"/>
        <end position="87"/>
    </location>
</feature>
<feature type="region of interest" description="Disordered" evidence="9">
    <location>
        <begin position="322"/>
        <end position="414"/>
    </location>
</feature>
<feature type="compositionally biased region" description="Basic and acidic residues" evidence="9">
    <location>
        <begin position="533"/>
        <end position="548"/>
    </location>
</feature>
<keyword evidence="3" id="KW-0597">Phosphoprotein</keyword>
<evidence type="ECO:0000256" key="6">
    <source>
        <dbReference type="ARBA" id="ARBA00022989"/>
    </source>
</evidence>
<evidence type="ECO:0000313" key="12">
    <source>
        <dbReference type="Proteomes" id="UP001318040"/>
    </source>
</evidence>
<evidence type="ECO:0000256" key="4">
    <source>
        <dbReference type="ARBA" id="ARBA00022692"/>
    </source>
</evidence>
<dbReference type="Pfam" id="PF24456">
    <property type="entry name" value="RHD_RETREG1-3"/>
    <property type="match status" value="1"/>
</dbReference>
<accession>A0AAJ7SNK0</accession>
<evidence type="ECO:0000256" key="2">
    <source>
        <dbReference type="ARBA" id="ARBA00006299"/>
    </source>
</evidence>
<feature type="compositionally biased region" description="Polar residues" evidence="9">
    <location>
        <begin position="552"/>
        <end position="563"/>
    </location>
</feature>
<dbReference type="KEGG" id="pmrn:116938636"/>
<feature type="domain" description="RETREG1-3/ARL6IP-like N-terminal reticulon-homology" evidence="11">
    <location>
        <begin position="27"/>
        <end position="213"/>
    </location>
</feature>
<keyword evidence="4 10" id="KW-0812">Transmembrane</keyword>
<keyword evidence="5" id="KW-0256">Endoplasmic reticulum</keyword>
<gene>
    <name evidence="13" type="primary">LOC116938636</name>
</gene>
<keyword evidence="12" id="KW-1185">Reference proteome</keyword>
<protein>
    <submittedName>
        <fullName evidence="13">Reticulophagy regulator 3-like isoform X1</fullName>
    </submittedName>
</protein>
<feature type="compositionally biased region" description="Basic and acidic residues" evidence="9">
    <location>
        <begin position="299"/>
        <end position="308"/>
    </location>
</feature>
<evidence type="ECO:0000256" key="9">
    <source>
        <dbReference type="SAM" id="MobiDB-lite"/>
    </source>
</evidence>
<evidence type="ECO:0000256" key="10">
    <source>
        <dbReference type="SAM" id="Phobius"/>
    </source>
</evidence>
<feature type="region of interest" description="Disordered" evidence="9">
    <location>
        <begin position="286"/>
        <end position="308"/>
    </location>
</feature>
<dbReference type="GO" id="GO:0061709">
    <property type="term" value="P:reticulophagy"/>
    <property type="evidence" value="ECO:0007669"/>
    <property type="project" value="InterPro"/>
</dbReference>
<feature type="compositionally biased region" description="Acidic residues" evidence="9">
    <location>
        <begin position="362"/>
        <end position="371"/>
    </location>
</feature>
<dbReference type="PANTHER" id="PTHR28659">
    <property type="entry name" value="RETICULON-LIKE PROTEIN"/>
    <property type="match status" value="1"/>
</dbReference>
<keyword evidence="6 10" id="KW-1133">Transmembrane helix</keyword>
<evidence type="ECO:0000256" key="5">
    <source>
        <dbReference type="ARBA" id="ARBA00022824"/>
    </source>
</evidence>
<dbReference type="GO" id="GO:0005789">
    <property type="term" value="C:endoplasmic reticulum membrane"/>
    <property type="evidence" value="ECO:0007669"/>
    <property type="project" value="UniProtKB-SubCell"/>
</dbReference>
<dbReference type="RefSeq" id="XP_032801916.1">
    <property type="nucleotide sequence ID" value="XM_032946025.1"/>
</dbReference>
<evidence type="ECO:0000313" key="13">
    <source>
        <dbReference type="RefSeq" id="XP_032801916.1"/>
    </source>
</evidence>
<reference evidence="13" key="1">
    <citation type="submission" date="2025-08" db="UniProtKB">
        <authorList>
            <consortium name="RefSeq"/>
        </authorList>
    </citation>
    <scope>IDENTIFICATION</scope>
    <source>
        <tissue evidence="13">Sperm</tissue>
    </source>
</reference>
<comment type="similarity">
    <text evidence="2">Belongs to the RETREG family.</text>
</comment>
<dbReference type="InterPro" id="IPR057282">
    <property type="entry name" value="RETREG1-3-like_RHD"/>
</dbReference>
<dbReference type="InterPro" id="IPR043384">
    <property type="entry name" value="RETREG1/3"/>
</dbReference>
<evidence type="ECO:0000256" key="7">
    <source>
        <dbReference type="ARBA" id="ARBA00023006"/>
    </source>
</evidence>
<evidence type="ECO:0000259" key="11">
    <source>
        <dbReference type="Pfam" id="PF24456"/>
    </source>
</evidence>
<sequence length="572" mass="62693">MASEQADAAGPAAVSALEAALLGALGPRERAVLYAQSVLLWHRPRHSALLLFALHGLFWGISKMTLTFRPYFVLASFLLLLISIESWKYRKWLKIPSIFGRHRDDSPSESWTVVHPDLLSVPELCRRLAETWISLLTYLHNILAFKRENRGKFCLIVCICCAVLADVGRRVPGIVVCYLILLAALLWPLASYYGIGHKIRHLFDGLLHMLDYSRQALIARRSAGGRREDEKGTLDEDEVETDSEDELAAFYPKLDPATAEEALALSESEPSDDEASYREAVGLGLMRGGTPQLTDGSDDMEHHSQHSDLEDTFARDLAAFPSERGGVGLDSDDDDTLGIPSILETRPSRPRPNSLRQSLPADNEDFYDSDTDAINSEMSMSGLPSPDDFLGDRMPEDVFLPADDGSSMADCEEEQHSSMFMGGNSGNLANEIVNAAFTAMVRNTLSALTSSDSTSSNSRLATSQNQAASAGRSRQTAALRAEKGNRRHHTRAAVAVAAERVPMTAADAESFYADTDEEAEEINDGFELLDQTELDRSDTDGQHGREGRASGGSAQTRGQSSGFLSKLLRKRH</sequence>